<keyword evidence="4 13" id="KW-0963">Cytoplasm</keyword>
<comment type="subunit">
    <text evidence="3 13">Tetramer of two alpha and two beta subunits.</text>
</comment>
<dbReference type="EMBL" id="BAAFGK010000001">
    <property type="protein sequence ID" value="GAB0055736.1"/>
    <property type="molecule type" value="Genomic_DNA"/>
</dbReference>
<keyword evidence="6 13" id="KW-0479">Metal-binding</keyword>
<dbReference type="PANTHER" id="PTHR11538:SF41">
    <property type="entry name" value="PHENYLALANINE--TRNA LIGASE, MITOCHONDRIAL"/>
    <property type="match status" value="1"/>
</dbReference>
<dbReference type="PANTHER" id="PTHR11538">
    <property type="entry name" value="PHENYLALANYL-TRNA SYNTHETASE"/>
    <property type="match status" value="1"/>
</dbReference>
<evidence type="ECO:0000259" key="14">
    <source>
        <dbReference type="PROSITE" id="PS50862"/>
    </source>
</evidence>
<feature type="domain" description="Aminoacyl-transfer RNA synthetases class-II family profile" evidence="14">
    <location>
        <begin position="121"/>
        <end position="335"/>
    </location>
</feature>
<evidence type="ECO:0000256" key="7">
    <source>
        <dbReference type="ARBA" id="ARBA00022741"/>
    </source>
</evidence>
<comment type="cofactor">
    <cofactor evidence="13">
        <name>Mg(2+)</name>
        <dbReference type="ChEBI" id="CHEBI:18420"/>
    </cofactor>
    <text evidence="13">Binds 2 magnesium ions per tetramer.</text>
</comment>
<evidence type="ECO:0000256" key="12">
    <source>
        <dbReference type="ARBA" id="ARBA00049255"/>
    </source>
</evidence>
<reference evidence="15 16" key="1">
    <citation type="submission" date="2024-05" db="EMBL/GenBank/DDBJ databases">
        <authorList>
            <consortium name="Candidatus Magnetaquicoccaceae bacterium FCR-1 genome sequencing consortium"/>
            <person name="Shimoshige H."/>
            <person name="Shimamura S."/>
            <person name="Taoka A."/>
            <person name="Kobayashi H."/>
            <person name="Maekawa T."/>
        </authorList>
    </citation>
    <scope>NUCLEOTIDE SEQUENCE [LARGE SCALE GENOMIC DNA]</scope>
    <source>
        <strain evidence="15 16">FCR-1</strain>
    </source>
</reference>
<proteinExistence type="inferred from homology"/>
<dbReference type="SUPFAM" id="SSF55681">
    <property type="entry name" value="Class II aaRS and biotin synthetases"/>
    <property type="match status" value="1"/>
</dbReference>
<dbReference type="InterPro" id="IPR045864">
    <property type="entry name" value="aa-tRNA-synth_II/BPL/LPL"/>
</dbReference>
<dbReference type="EC" id="6.1.1.20" evidence="13"/>
<evidence type="ECO:0000256" key="3">
    <source>
        <dbReference type="ARBA" id="ARBA00011209"/>
    </source>
</evidence>
<comment type="catalytic activity">
    <reaction evidence="12 13">
        <text>tRNA(Phe) + L-phenylalanine + ATP = L-phenylalanyl-tRNA(Phe) + AMP + diphosphate + H(+)</text>
        <dbReference type="Rhea" id="RHEA:19413"/>
        <dbReference type="Rhea" id="RHEA-COMP:9668"/>
        <dbReference type="Rhea" id="RHEA-COMP:9699"/>
        <dbReference type="ChEBI" id="CHEBI:15378"/>
        <dbReference type="ChEBI" id="CHEBI:30616"/>
        <dbReference type="ChEBI" id="CHEBI:33019"/>
        <dbReference type="ChEBI" id="CHEBI:58095"/>
        <dbReference type="ChEBI" id="CHEBI:78442"/>
        <dbReference type="ChEBI" id="CHEBI:78531"/>
        <dbReference type="ChEBI" id="CHEBI:456215"/>
        <dbReference type="EC" id="6.1.1.20"/>
    </reaction>
</comment>
<dbReference type="GO" id="GO:0004826">
    <property type="term" value="F:phenylalanine-tRNA ligase activity"/>
    <property type="evidence" value="ECO:0007669"/>
    <property type="project" value="UniProtKB-EC"/>
</dbReference>
<evidence type="ECO:0000256" key="1">
    <source>
        <dbReference type="ARBA" id="ARBA00004496"/>
    </source>
</evidence>
<evidence type="ECO:0000256" key="11">
    <source>
        <dbReference type="ARBA" id="ARBA00023146"/>
    </source>
</evidence>
<evidence type="ECO:0000256" key="2">
    <source>
        <dbReference type="ARBA" id="ARBA00010207"/>
    </source>
</evidence>
<dbReference type="HAMAP" id="MF_00281">
    <property type="entry name" value="Phe_tRNA_synth_alpha1"/>
    <property type="match status" value="1"/>
</dbReference>
<name>A0ABQ0C4C9_9PROT</name>
<feature type="binding site" evidence="13">
    <location>
        <position position="259"/>
    </location>
    <ligand>
        <name>Mg(2+)</name>
        <dbReference type="ChEBI" id="CHEBI:18420"/>
        <note>shared with beta subunit</note>
    </ligand>
</feature>
<comment type="similarity">
    <text evidence="2 13">Belongs to the class-II aminoacyl-tRNA synthetase family. Phe-tRNA synthetase alpha subunit type 1 subfamily.</text>
</comment>
<dbReference type="InterPro" id="IPR002319">
    <property type="entry name" value="Phenylalanyl-tRNA_Synthase"/>
</dbReference>
<accession>A0ABQ0C4C9</accession>
<keyword evidence="7 13" id="KW-0547">Nucleotide-binding</keyword>
<comment type="caution">
    <text evidence="15">The sequence shown here is derived from an EMBL/GenBank/DDBJ whole genome shotgun (WGS) entry which is preliminary data.</text>
</comment>
<dbReference type="Pfam" id="PF02912">
    <property type="entry name" value="Phe_tRNA-synt_N"/>
    <property type="match status" value="1"/>
</dbReference>
<dbReference type="InterPro" id="IPR010978">
    <property type="entry name" value="tRNA-bd_arm"/>
</dbReference>
<dbReference type="CDD" id="cd00496">
    <property type="entry name" value="PheRS_alpha_core"/>
    <property type="match status" value="1"/>
</dbReference>
<keyword evidence="16" id="KW-1185">Reference proteome</keyword>
<dbReference type="InterPro" id="IPR004529">
    <property type="entry name" value="Phe-tRNA-synth_IIc_asu"/>
</dbReference>
<dbReference type="SUPFAM" id="SSF46589">
    <property type="entry name" value="tRNA-binding arm"/>
    <property type="match status" value="1"/>
</dbReference>
<dbReference type="NCBIfam" id="TIGR00468">
    <property type="entry name" value="pheS"/>
    <property type="match status" value="1"/>
</dbReference>
<evidence type="ECO:0000313" key="15">
    <source>
        <dbReference type="EMBL" id="GAB0055736.1"/>
    </source>
</evidence>
<dbReference type="PROSITE" id="PS50862">
    <property type="entry name" value="AA_TRNA_LIGASE_II"/>
    <property type="match status" value="1"/>
</dbReference>
<dbReference type="InterPro" id="IPR004188">
    <property type="entry name" value="Phe-tRNA_ligase_II_N"/>
</dbReference>
<dbReference type="InterPro" id="IPR022911">
    <property type="entry name" value="Phe_tRNA_ligase_alpha1_bac"/>
</dbReference>
<dbReference type="Proteomes" id="UP001628193">
    <property type="component" value="Unassembled WGS sequence"/>
</dbReference>
<keyword evidence="10 13" id="KW-0648">Protein biosynthesis</keyword>
<reference evidence="15 16" key="2">
    <citation type="submission" date="2024-09" db="EMBL/GenBank/DDBJ databases">
        <title>Draft genome sequence of Candidatus Magnetaquicoccaceae bacterium FCR-1.</title>
        <authorList>
            <person name="Shimoshige H."/>
            <person name="Shimamura S."/>
            <person name="Taoka A."/>
            <person name="Kobayashi H."/>
            <person name="Maekawa T."/>
        </authorList>
    </citation>
    <scope>NUCLEOTIDE SEQUENCE [LARGE SCALE GENOMIC DNA]</scope>
    <source>
        <strain evidence="15 16">FCR-1</strain>
    </source>
</reference>
<gene>
    <name evidence="13 15" type="primary">pheS</name>
    <name evidence="15" type="ORF">SIID45300_00031</name>
</gene>
<protein>
    <recommendedName>
        <fullName evidence="13">Phenylalanine--tRNA ligase alpha subunit</fullName>
        <ecNumber evidence="13">6.1.1.20</ecNumber>
    </recommendedName>
    <alternativeName>
        <fullName evidence="13">Phenylalanyl-tRNA synthetase alpha subunit</fullName>
        <shortName evidence="13">PheRS</shortName>
    </alternativeName>
</protein>
<evidence type="ECO:0000256" key="4">
    <source>
        <dbReference type="ARBA" id="ARBA00022490"/>
    </source>
</evidence>
<dbReference type="Gene3D" id="3.30.930.10">
    <property type="entry name" value="Bira Bifunctional Protein, Domain 2"/>
    <property type="match status" value="1"/>
</dbReference>
<keyword evidence="5 13" id="KW-0436">Ligase</keyword>
<evidence type="ECO:0000256" key="10">
    <source>
        <dbReference type="ARBA" id="ARBA00022917"/>
    </source>
</evidence>
<evidence type="ECO:0000256" key="5">
    <source>
        <dbReference type="ARBA" id="ARBA00022598"/>
    </source>
</evidence>
<comment type="subcellular location">
    <subcellularLocation>
        <location evidence="1 13">Cytoplasm</location>
    </subcellularLocation>
</comment>
<keyword evidence="9 13" id="KW-0460">Magnesium</keyword>
<sequence length="345" mass="38558">MLEDDLAKLKESALAALDAAATPAELEAIRVQTLGKKGDLTQILRGLGHMDEGQRAAFGASANAFKESFANRLAERSDALKQAELNQKLEREWVDITLPGRPRPHGTIHPVTRAQNEIIAIFTAMGFPPASGPEVESDWHNFEALNIPPDHPAREMHDTFYLPPALDGRKRLLRTHTSPVQIRVMEGKQPPLRAIAPGKVFRCDSDLTHTPMFHQVEGFMVDEGVHFGQLKGLLATFLVRFFERELPVRFRPSFFPFTEPSAEVDMGCLFCEGQGCRVCKRTGWLEVLGCGLIHPNVLTNVGIDRERYSGFAFGMGVERLAMLKYGINDIRALFDNDTRFLTRHA</sequence>
<keyword evidence="11 13" id="KW-0030">Aminoacyl-tRNA synthetase</keyword>
<dbReference type="Pfam" id="PF01409">
    <property type="entry name" value="tRNA-synt_2d"/>
    <property type="match status" value="1"/>
</dbReference>
<evidence type="ECO:0000256" key="9">
    <source>
        <dbReference type="ARBA" id="ARBA00022842"/>
    </source>
</evidence>
<dbReference type="RefSeq" id="WP_420903450.1">
    <property type="nucleotide sequence ID" value="NZ_BAAFGK010000001.1"/>
</dbReference>
<evidence type="ECO:0000256" key="13">
    <source>
        <dbReference type="HAMAP-Rule" id="MF_00281"/>
    </source>
</evidence>
<evidence type="ECO:0000313" key="16">
    <source>
        <dbReference type="Proteomes" id="UP001628193"/>
    </source>
</evidence>
<evidence type="ECO:0000256" key="8">
    <source>
        <dbReference type="ARBA" id="ARBA00022840"/>
    </source>
</evidence>
<dbReference type="InterPro" id="IPR006195">
    <property type="entry name" value="aa-tRNA-synth_II"/>
</dbReference>
<keyword evidence="8 13" id="KW-0067">ATP-binding</keyword>
<organism evidence="15 16">
    <name type="scientific">Candidatus Magnetaquiglobus chichijimensis</name>
    <dbReference type="NCBI Taxonomy" id="3141448"/>
    <lineage>
        <taxon>Bacteria</taxon>
        <taxon>Pseudomonadati</taxon>
        <taxon>Pseudomonadota</taxon>
        <taxon>Magnetococcia</taxon>
        <taxon>Magnetococcales</taxon>
        <taxon>Candidatus Magnetaquicoccaceae</taxon>
        <taxon>Candidatus Magnetaquiglobus</taxon>
    </lineage>
</organism>
<evidence type="ECO:0000256" key="6">
    <source>
        <dbReference type="ARBA" id="ARBA00022723"/>
    </source>
</evidence>